<protein>
    <recommendedName>
        <fullName evidence="3">CN hydrolase domain-containing protein</fullName>
    </recommendedName>
</protein>
<dbReference type="PANTHER" id="PTHR43674">
    <property type="entry name" value="NITRILASE C965.09-RELATED"/>
    <property type="match status" value="1"/>
</dbReference>
<dbReference type="AlphaFoldDB" id="A0A8C5IDS9"/>
<keyword evidence="1" id="KW-0378">Hydrolase</keyword>
<name>A0A8C5IDS9_JUNHY</name>
<dbReference type="PANTHER" id="PTHR43674:SF2">
    <property type="entry name" value="BETA-UREIDOPROPIONASE"/>
    <property type="match status" value="1"/>
</dbReference>
<comment type="similarity">
    <text evidence="2">Belongs to the carbon-nitrogen hydrolase superfamily.</text>
</comment>
<organism evidence="4 5">
    <name type="scientific">Junco hyemalis</name>
    <name type="common">Dark-eyed junco</name>
    <dbReference type="NCBI Taxonomy" id="40217"/>
    <lineage>
        <taxon>Eukaryota</taxon>
        <taxon>Metazoa</taxon>
        <taxon>Chordata</taxon>
        <taxon>Craniata</taxon>
        <taxon>Vertebrata</taxon>
        <taxon>Euteleostomi</taxon>
        <taxon>Archelosauria</taxon>
        <taxon>Archosauria</taxon>
        <taxon>Dinosauria</taxon>
        <taxon>Saurischia</taxon>
        <taxon>Theropoda</taxon>
        <taxon>Coelurosauria</taxon>
        <taxon>Aves</taxon>
        <taxon>Neognathae</taxon>
        <taxon>Neoaves</taxon>
        <taxon>Telluraves</taxon>
        <taxon>Australaves</taxon>
        <taxon>Passeriformes</taxon>
        <taxon>Passerellidae</taxon>
        <taxon>Junco</taxon>
    </lineage>
</organism>
<dbReference type="CDD" id="cd07573">
    <property type="entry name" value="CPA"/>
    <property type="match status" value="1"/>
</dbReference>
<dbReference type="Gene3D" id="3.60.110.10">
    <property type="entry name" value="Carbon-nitrogen hydrolase"/>
    <property type="match status" value="1"/>
</dbReference>
<proteinExistence type="inferred from homology"/>
<dbReference type="Proteomes" id="UP000694408">
    <property type="component" value="Unplaced"/>
</dbReference>
<dbReference type="GO" id="GO:0033388">
    <property type="term" value="P:putrescine biosynthetic process from arginine"/>
    <property type="evidence" value="ECO:0007669"/>
    <property type="project" value="TreeGrafter"/>
</dbReference>
<dbReference type="Ensembl" id="ENSJHYT00000003524.1">
    <property type="protein sequence ID" value="ENSJHYP00000002863.1"/>
    <property type="gene ID" value="ENSJHYG00000002389.1"/>
</dbReference>
<feature type="domain" description="CN hydrolase" evidence="3">
    <location>
        <begin position="4"/>
        <end position="257"/>
    </location>
</feature>
<dbReference type="NCBIfam" id="TIGR03381">
    <property type="entry name" value="agmatine_aguB"/>
    <property type="match status" value="1"/>
</dbReference>
<sequence>SMLLKVAALQFKSTNSYDGNIEKIDNLIRQAKEAGADIILPSELFEGDYFCQIENYKNYLLAEEYETSKTLAHYQQLAKELNVVLPISFFERCGNVYYNSICIIDADGTKLGVYRKTHIPTGECYEEKFYFTPGNTGFKVFKTKFGNIGVAICWDQWFPECARIMALKGAEMLLYPTAIGSEPVLTKDSKDHWQHVMQGHAAANIMPVIAANRTGVESINNSSMKFFGSSFIADEFGNIVESKGRDDEGFIIHEFDLDAVRDNRIDWGVFRDRRVEMYKDILKDDDSNGR</sequence>
<evidence type="ECO:0000256" key="1">
    <source>
        <dbReference type="ARBA" id="ARBA00022801"/>
    </source>
</evidence>
<evidence type="ECO:0000256" key="2">
    <source>
        <dbReference type="ARBA" id="ARBA00034122"/>
    </source>
</evidence>
<evidence type="ECO:0000313" key="4">
    <source>
        <dbReference type="Ensembl" id="ENSJHYP00000002863.1"/>
    </source>
</evidence>
<reference evidence="4" key="2">
    <citation type="submission" date="2025-09" db="UniProtKB">
        <authorList>
            <consortium name="Ensembl"/>
        </authorList>
    </citation>
    <scope>IDENTIFICATION</scope>
</reference>
<dbReference type="SUPFAM" id="SSF56317">
    <property type="entry name" value="Carbon-nitrogen hydrolase"/>
    <property type="match status" value="1"/>
</dbReference>
<dbReference type="PROSITE" id="PS50263">
    <property type="entry name" value="CN_HYDROLASE"/>
    <property type="match status" value="1"/>
</dbReference>
<dbReference type="InterPro" id="IPR003010">
    <property type="entry name" value="C-N_Hydrolase"/>
</dbReference>
<keyword evidence="5" id="KW-1185">Reference proteome</keyword>
<accession>A0A8C5IDS9</accession>
<evidence type="ECO:0000313" key="5">
    <source>
        <dbReference type="Proteomes" id="UP000694408"/>
    </source>
</evidence>
<dbReference type="InterPro" id="IPR050345">
    <property type="entry name" value="Aliph_Amidase/BUP"/>
</dbReference>
<dbReference type="InterPro" id="IPR017755">
    <property type="entry name" value="N-carbamoylputrescine_amidase"/>
</dbReference>
<dbReference type="GO" id="GO:0050126">
    <property type="term" value="F:N-carbamoylputrescine amidase activity"/>
    <property type="evidence" value="ECO:0007669"/>
    <property type="project" value="InterPro"/>
</dbReference>
<dbReference type="InterPro" id="IPR036526">
    <property type="entry name" value="C-N_Hydrolase_sf"/>
</dbReference>
<reference evidence="4" key="1">
    <citation type="submission" date="2025-08" db="UniProtKB">
        <authorList>
            <consortium name="Ensembl"/>
        </authorList>
    </citation>
    <scope>IDENTIFICATION</scope>
</reference>
<dbReference type="Pfam" id="PF00795">
    <property type="entry name" value="CN_hydrolase"/>
    <property type="match status" value="1"/>
</dbReference>
<dbReference type="OMA" id="APYFCQV"/>
<evidence type="ECO:0000259" key="3">
    <source>
        <dbReference type="PROSITE" id="PS50263"/>
    </source>
</evidence>